<dbReference type="InterPro" id="IPR006905">
    <property type="entry name" value="Flavin_halogenase"/>
</dbReference>
<proteinExistence type="predicted"/>
<keyword evidence="2" id="KW-0285">Flavoprotein</keyword>
<dbReference type="PIRSF" id="PIRSF011396">
    <property type="entry name" value="Trp_halogenase"/>
    <property type="match status" value="1"/>
</dbReference>
<feature type="binding site" evidence="2">
    <location>
        <position position="178"/>
    </location>
    <ligand>
        <name>FAD</name>
        <dbReference type="ChEBI" id="CHEBI:57692"/>
    </ligand>
</feature>
<dbReference type="PANTHER" id="PTHR43747:SF4">
    <property type="entry name" value="FLAVIN-DEPENDENT TRYPTOPHAN HALOGENASE"/>
    <property type="match status" value="1"/>
</dbReference>
<accession>A0A9X2KVH6</accession>
<dbReference type="InterPro" id="IPR033856">
    <property type="entry name" value="Trp_halogen"/>
</dbReference>
<evidence type="ECO:0000313" key="3">
    <source>
        <dbReference type="EMBL" id="MCP8900973.1"/>
    </source>
</evidence>
<feature type="binding site" evidence="2">
    <location>
        <position position="326"/>
    </location>
    <ligand>
        <name>FAD</name>
        <dbReference type="ChEBI" id="CHEBI:57692"/>
    </ligand>
</feature>
<dbReference type="Pfam" id="PF04820">
    <property type="entry name" value="Trp_halogenase"/>
    <property type="match status" value="1"/>
</dbReference>
<dbReference type="EMBL" id="JAMFTH010000008">
    <property type="protein sequence ID" value="MCP8900973.1"/>
    <property type="molecule type" value="Genomic_DNA"/>
</dbReference>
<keyword evidence="4" id="KW-1185">Reference proteome</keyword>
<dbReference type="RefSeq" id="WP_253969258.1">
    <property type="nucleotide sequence ID" value="NZ_JAMFTH010000008.1"/>
</dbReference>
<organism evidence="3 4">
    <name type="scientific">Gilvimarinus xylanilyticus</name>
    <dbReference type="NCBI Taxonomy" id="2944139"/>
    <lineage>
        <taxon>Bacteria</taxon>
        <taxon>Pseudomonadati</taxon>
        <taxon>Pseudomonadota</taxon>
        <taxon>Gammaproteobacteria</taxon>
        <taxon>Cellvibrionales</taxon>
        <taxon>Cellvibrionaceae</taxon>
        <taxon>Gilvimarinus</taxon>
    </lineage>
</organism>
<dbReference type="InterPro" id="IPR036188">
    <property type="entry name" value="FAD/NAD-bd_sf"/>
</dbReference>
<dbReference type="GO" id="GO:0004497">
    <property type="term" value="F:monooxygenase activity"/>
    <property type="evidence" value="ECO:0007669"/>
    <property type="project" value="InterPro"/>
</dbReference>
<gene>
    <name evidence="3" type="ORF">M6D89_16835</name>
</gene>
<keyword evidence="2" id="KW-0274">FAD</keyword>
<reference evidence="3" key="1">
    <citation type="submission" date="2022-05" db="EMBL/GenBank/DDBJ databases">
        <authorList>
            <person name="Sun H.-N."/>
        </authorList>
    </citation>
    <scope>NUCLEOTIDE SEQUENCE</scope>
    <source>
        <strain evidence="3">HB14</strain>
    </source>
</reference>
<dbReference type="PANTHER" id="PTHR43747">
    <property type="entry name" value="FAD-BINDING PROTEIN"/>
    <property type="match status" value="1"/>
</dbReference>
<sequence length="490" mass="55509">MSQRVESLTIVGGGTAGWMAAAALSKVFKRLKVTLVESDSIGTVGVGEATIPTLQFFNQLLGINERDFVRETQATFKLGIQFEGWRSPEQKYIHGFGETGKNYWAAGFHNFWRRGDELGLAESFGRYCREVQAAQADRFAIGPDSGLNYAYHLDATRYGQYLRKIAERNGVIREEGKVTRVDQCKDSGNILSVTLDNGKSVDGDLFIDCTGFAALLIEKTLQTGYEDWSHWLPCDRAIALQTELTGDPKPYTRAVAHKAGWRWEIPLQHRRGNGIVYSSEYLPDDEALNLLNHSVQGGLTSEPNKIRFVTGKRKLQWNKNCIALGLASGFLEPLESTSIHLIQQNILKLIKLFPDSVECALDRDEFNRRADAEYRQVLDFIVLHYRLTERSDSPFWRHCRTMSVPDSLAHRMEQFQETGRFFLEDGELFVDSWFQVMIGQGLIPKTYHAVVDEMPESELAAMLKQLSQSVQSHIAKLPSHAEFLKRYLSV</sequence>
<protein>
    <submittedName>
        <fullName evidence="3">Tryptophan 7-halogenase</fullName>
    </submittedName>
</protein>
<dbReference type="Proteomes" id="UP001139319">
    <property type="component" value="Unassembled WGS sequence"/>
</dbReference>
<evidence type="ECO:0000256" key="1">
    <source>
        <dbReference type="PIRSR" id="PIRSR011396-1"/>
    </source>
</evidence>
<dbReference type="Gene3D" id="3.50.50.60">
    <property type="entry name" value="FAD/NAD(P)-binding domain"/>
    <property type="match status" value="1"/>
</dbReference>
<feature type="binding site" evidence="2">
    <location>
        <position position="339"/>
    </location>
    <ligand>
        <name>FAD</name>
        <dbReference type="ChEBI" id="CHEBI:57692"/>
    </ligand>
</feature>
<dbReference type="GO" id="GO:0000166">
    <property type="term" value="F:nucleotide binding"/>
    <property type="evidence" value="ECO:0007669"/>
    <property type="project" value="UniProtKB-KW"/>
</dbReference>
<reference evidence="3" key="2">
    <citation type="submission" date="2023-01" db="EMBL/GenBank/DDBJ databases">
        <title>Gilvimarinus xylanilyticus HB14 isolated from Caulerpa lentillifera aquaculture base in Hainan, China.</title>
        <authorList>
            <person name="Zhang Y.-J."/>
        </authorList>
    </citation>
    <scope>NUCLEOTIDE SEQUENCE</scope>
    <source>
        <strain evidence="3">HB14</strain>
    </source>
</reference>
<name>A0A9X2KVH6_9GAMM</name>
<dbReference type="AlphaFoldDB" id="A0A9X2KVH6"/>
<dbReference type="InterPro" id="IPR050816">
    <property type="entry name" value="Flavin-dep_Halogenase_NPB"/>
</dbReference>
<evidence type="ECO:0000256" key="2">
    <source>
        <dbReference type="PIRSR" id="PIRSR011396-2"/>
    </source>
</evidence>
<evidence type="ECO:0000313" key="4">
    <source>
        <dbReference type="Proteomes" id="UP001139319"/>
    </source>
</evidence>
<feature type="active site" evidence="1">
    <location>
        <position position="77"/>
    </location>
</feature>
<keyword evidence="2" id="KW-0547">Nucleotide-binding</keyword>
<dbReference type="SUPFAM" id="SSF51905">
    <property type="entry name" value="FAD/NAD(P)-binding domain"/>
    <property type="match status" value="1"/>
</dbReference>
<feature type="binding site" evidence="2">
    <location>
        <position position="335"/>
    </location>
    <ligand>
        <name>L-tryptophan</name>
        <dbReference type="ChEBI" id="CHEBI:57912"/>
    </ligand>
</feature>
<feature type="binding site" evidence="2">
    <location>
        <position position="77"/>
    </location>
    <ligand>
        <name>7-chloro-L-tryptophan</name>
        <dbReference type="ChEBI" id="CHEBI:58713"/>
    </ligand>
</feature>
<feature type="binding site" evidence="2">
    <location>
        <begin position="13"/>
        <end position="16"/>
    </location>
    <ligand>
        <name>FAD</name>
        <dbReference type="ChEBI" id="CHEBI:57692"/>
    </ligand>
</feature>
<comment type="caution">
    <text evidence="3">The sequence shown here is derived from an EMBL/GenBank/DDBJ whole genome shotgun (WGS) entry which is preliminary data.</text>
</comment>